<dbReference type="PANTHER" id="PTHR15020">
    <property type="entry name" value="FLAVIN REDUCTASE-RELATED"/>
    <property type="match status" value="1"/>
</dbReference>
<organism evidence="2 3">
    <name type="scientific">Coccomyxa subellipsoidea</name>
    <dbReference type="NCBI Taxonomy" id="248742"/>
    <lineage>
        <taxon>Eukaryota</taxon>
        <taxon>Viridiplantae</taxon>
        <taxon>Chlorophyta</taxon>
        <taxon>core chlorophytes</taxon>
        <taxon>Trebouxiophyceae</taxon>
        <taxon>Trebouxiophyceae incertae sedis</taxon>
        <taxon>Coccomyxaceae</taxon>
        <taxon>Coccomyxa</taxon>
    </lineage>
</organism>
<accession>A0ABR2YLV9</accession>
<dbReference type="EMBL" id="JALJOT010000009">
    <property type="protein sequence ID" value="KAK9907737.1"/>
    <property type="molecule type" value="Genomic_DNA"/>
</dbReference>
<reference evidence="2 3" key="1">
    <citation type="journal article" date="2024" name="Nat. Commun.">
        <title>Phylogenomics reveals the evolutionary origins of lichenization in chlorophyte algae.</title>
        <authorList>
            <person name="Puginier C."/>
            <person name="Libourel C."/>
            <person name="Otte J."/>
            <person name="Skaloud P."/>
            <person name="Haon M."/>
            <person name="Grisel S."/>
            <person name="Petersen M."/>
            <person name="Berrin J.G."/>
            <person name="Delaux P.M."/>
            <person name="Dal Grande F."/>
            <person name="Keller J."/>
        </authorList>
    </citation>
    <scope>NUCLEOTIDE SEQUENCE [LARGE SCALE GENOMIC DNA]</scope>
    <source>
        <strain evidence="2 3">SAG 216-7</strain>
    </source>
</reference>
<dbReference type="InterPro" id="IPR016040">
    <property type="entry name" value="NAD(P)-bd_dom"/>
</dbReference>
<dbReference type="Gene3D" id="3.40.50.720">
    <property type="entry name" value="NAD(P)-binding Rossmann-like Domain"/>
    <property type="match status" value="1"/>
</dbReference>
<dbReference type="Pfam" id="PF13460">
    <property type="entry name" value="NAD_binding_10"/>
    <property type="match status" value="1"/>
</dbReference>
<protein>
    <recommendedName>
        <fullName evidence="1">NAD(P)-binding domain-containing protein</fullName>
    </recommendedName>
</protein>
<feature type="domain" description="NAD(P)-binding" evidence="1">
    <location>
        <begin position="21"/>
        <end position="224"/>
    </location>
</feature>
<dbReference type="InterPro" id="IPR036291">
    <property type="entry name" value="NAD(P)-bd_dom_sf"/>
</dbReference>
<evidence type="ECO:0000313" key="2">
    <source>
        <dbReference type="EMBL" id="KAK9907737.1"/>
    </source>
</evidence>
<dbReference type="CDD" id="cd05243">
    <property type="entry name" value="SDR_a5"/>
    <property type="match status" value="1"/>
</dbReference>
<gene>
    <name evidence="2" type="ORF">WJX75_008928</name>
</gene>
<comment type="caution">
    <text evidence="2">The sequence shown here is derived from an EMBL/GenBank/DDBJ whole genome shotgun (WGS) entry which is preliminary data.</text>
</comment>
<sequence length="253" mass="26450">MSDLSAGPANAANITTVFVAGASGATGRRVVQELRKRGLKVRAGVRDVDKARSNGLQLDDKVQLVTADVTQGPESLLSAIGDAQAVISAIGFNGGADSKGYEAIDNKGNCNIVDAAKQKGISKFVLMSSLLTNGAAVGQRFNPGYLILNLFGNVLVQKLVSEKYLRSSGLDWTVVRPGGLSNKPPAEVGNLILGKEDTLFGRPSDPGKDISRDLVAAVLVEAAIQPGASNKVVEIVSSKDAPILPPEQWFSNI</sequence>
<evidence type="ECO:0000313" key="3">
    <source>
        <dbReference type="Proteomes" id="UP001491310"/>
    </source>
</evidence>
<name>A0ABR2YLV9_9CHLO</name>
<dbReference type="Proteomes" id="UP001491310">
    <property type="component" value="Unassembled WGS sequence"/>
</dbReference>
<keyword evidence="3" id="KW-1185">Reference proteome</keyword>
<evidence type="ECO:0000259" key="1">
    <source>
        <dbReference type="Pfam" id="PF13460"/>
    </source>
</evidence>
<dbReference type="SUPFAM" id="SSF51735">
    <property type="entry name" value="NAD(P)-binding Rossmann-fold domains"/>
    <property type="match status" value="1"/>
</dbReference>
<dbReference type="PANTHER" id="PTHR15020:SF11">
    <property type="entry name" value="OS06G0360300 PROTEIN"/>
    <property type="match status" value="1"/>
</dbReference>
<proteinExistence type="predicted"/>